<evidence type="ECO:0000313" key="3">
    <source>
        <dbReference type="Proteomes" id="UP000286746"/>
    </source>
</evidence>
<gene>
    <name evidence="2" type="ORF">GKJPGBOP_00345</name>
</gene>
<feature type="region of interest" description="Disordered" evidence="1">
    <location>
        <begin position="1"/>
        <end position="48"/>
    </location>
</feature>
<evidence type="ECO:0000256" key="1">
    <source>
        <dbReference type="SAM" id="MobiDB-lite"/>
    </source>
</evidence>
<organism evidence="2 3">
    <name type="scientific">Streptomyces paromomycinus</name>
    <name type="common">Streptomyces rimosus subsp. paromomycinus</name>
    <dbReference type="NCBI Taxonomy" id="92743"/>
    <lineage>
        <taxon>Bacteria</taxon>
        <taxon>Bacillati</taxon>
        <taxon>Actinomycetota</taxon>
        <taxon>Actinomycetes</taxon>
        <taxon>Kitasatosporales</taxon>
        <taxon>Streptomycetaceae</taxon>
        <taxon>Streptomyces</taxon>
    </lineage>
</organism>
<dbReference type="AlphaFoldDB" id="A0A401VUF4"/>
<proteinExistence type="predicted"/>
<comment type="caution">
    <text evidence="2">The sequence shown here is derived from an EMBL/GenBank/DDBJ whole genome shotgun (WGS) entry which is preliminary data.</text>
</comment>
<accession>A0A401VUF4</accession>
<keyword evidence="3" id="KW-1185">Reference proteome</keyword>
<feature type="compositionally biased region" description="Basic and acidic residues" evidence="1">
    <location>
        <begin position="1"/>
        <end position="17"/>
    </location>
</feature>
<dbReference type="Proteomes" id="UP000286746">
    <property type="component" value="Unassembled WGS sequence"/>
</dbReference>
<protein>
    <submittedName>
        <fullName evidence="2">Uncharacterized protein</fullName>
    </submittedName>
</protein>
<dbReference type="EMBL" id="BHZD01000001">
    <property type="protein sequence ID" value="GCD40692.1"/>
    <property type="molecule type" value="Genomic_DNA"/>
</dbReference>
<reference evidence="2 3" key="1">
    <citation type="submission" date="2018-11" db="EMBL/GenBank/DDBJ databases">
        <title>Whole genome sequence of Streptomyces paromomycinus NBRC 15454(T).</title>
        <authorList>
            <person name="Komaki H."/>
            <person name="Tamura T."/>
        </authorList>
    </citation>
    <scope>NUCLEOTIDE SEQUENCE [LARGE SCALE GENOMIC DNA]</scope>
    <source>
        <strain evidence="2 3">NBRC 15454</strain>
    </source>
</reference>
<sequence length="143" mass="15075">MSDSEVARSEGRHRLSREPASAVTPLPDGSPMSVPPTHAPSVTDTSGVPFRCDARRAACCPNGSRMFRMSGGRRAARCPHGPGTFGPACAPRREKTFTRSLLLPRRGLSGDAAPAAGAQAPTAELRRTVYWGGSPDALRGPPR</sequence>
<name>A0A401VUF4_STREY</name>
<evidence type="ECO:0000313" key="2">
    <source>
        <dbReference type="EMBL" id="GCD40692.1"/>
    </source>
</evidence>